<dbReference type="PROSITE" id="PS51186">
    <property type="entry name" value="GNAT"/>
    <property type="match status" value="1"/>
</dbReference>
<dbReference type="Gene3D" id="3.40.630.30">
    <property type="match status" value="1"/>
</dbReference>
<dbReference type="SUPFAM" id="SSF55729">
    <property type="entry name" value="Acyl-CoA N-acyltransferases (Nat)"/>
    <property type="match status" value="1"/>
</dbReference>
<name>A0ABV3F2A0_9NOCA</name>
<accession>A0ABV3F2A0</accession>
<protein>
    <submittedName>
        <fullName evidence="2">GNAT family protein</fullName>
        <ecNumber evidence="2">2.-.-.-</ecNumber>
    </submittedName>
</protein>
<dbReference type="Proteomes" id="UP001551658">
    <property type="component" value="Unassembled WGS sequence"/>
</dbReference>
<dbReference type="GO" id="GO:0016740">
    <property type="term" value="F:transferase activity"/>
    <property type="evidence" value="ECO:0007669"/>
    <property type="project" value="UniProtKB-KW"/>
</dbReference>
<sequence length="189" mass="20510">MPELLFPDPELTDGVVTLRAWRPSDHAQRFAGFSDPLCQRFSWGSSEPFTEQHQLSWAGGGEESARLRGEAIGFAIVDAGDPGRVWGGASIYDIAVAEGRAAVGYWLAGHARGRGSATRAVRLLTRWAFDDLAVARLELTCGPDNSASQQVAERSGFTREGLLRSHLPFQGGRRDSVLFSLLPTDPASR</sequence>
<evidence type="ECO:0000313" key="3">
    <source>
        <dbReference type="Proteomes" id="UP001551658"/>
    </source>
</evidence>
<evidence type="ECO:0000313" key="2">
    <source>
        <dbReference type="EMBL" id="MEV0361839.1"/>
    </source>
</evidence>
<keyword evidence="2" id="KW-0808">Transferase</keyword>
<dbReference type="PANTHER" id="PTHR43441:SF10">
    <property type="entry name" value="ACETYLTRANSFERASE"/>
    <property type="match status" value="1"/>
</dbReference>
<proteinExistence type="predicted"/>
<dbReference type="InterPro" id="IPR051908">
    <property type="entry name" value="Ribosomal_N-acetyltransferase"/>
</dbReference>
<dbReference type="PANTHER" id="PTHR43441">
    <property type="entry name" value="RIBOSOMAL-PROTEIN-SERINE ACETYLTRANSFERASE"/>
    <property type="match status" value="1"/>
</dbReference>
<keyword evidence="3" id="KW-1185">Reference proteome</keyword>
<comment type="caution">
    <text evidence="2">The sequence shown here is derived from an EMBL/GenBank/DDBJ whole genome shotgun (WGS) entry which is preliminary data.</text>
</comment>
<feature type="domain" description="N-acetyltransferase" evidence="1">
    <location>
        <begin position="16"/>
        <end position="184"/>
    </location>
</feature>
<dbReference type="RefSeq" id="WP_357973207.1">
    <property type="nucleotide sequence ID" value="NZ_JBFAIH010000001.1"/>
</dbReference>
<dbReference type="EC" id="2.-.-.-" evidence="2"/>
<dbReference type="EMBL" id="JBFAIH010000001">
    <property type="protein sequence ID" value="MEV0361839.1"/>
    <property type="molecule type" value="Genomic_DNA"/>
</dbReference>
<organism evidence="2 3">
    <name type="scientific">Nocardia fusca</name>
    <dbReference type="NCBI Taxonomy" id="941183"/>
    <lineage>
        <taxon>Bacteria</taxon>
        <taxon>Bacillati</taxon>
        <taxon>Actinomycetota</taxon>
        <taxon>Actinomycetes</taxon>
        <taxon>Mycobacteriales</taxon>
        <taxon>Nocardiaceae</taxon>
        <taxon>Nocardia</taxon>
    </lineage>
</organism>
<dbReference type="InterPro" id="IPR000182">
    <property type="entry name" value="GNAT_dom"/>
</dbReference>
<dbReference type="Pfam" id="PF13302">
    <property type="entry name" value="Acetyltransf_3"/>
    <property type="match status" value="1"/>
</dbReference>
<evidence type="ECO:0000259" key="1">
    <source>
        <dbReference type="PROSITE" id="PS51186"/>
    </source>
</evidence>
<reference evidence="2 3" key="1">
    <citation type="submission" date="2024-06" db="EMBL/GenBank/DDBJ databases">
        <title>The Natural Products Discovery Center: Release of the First 8490 Sequenced Strains for Exploring Actinobacteria Biosynthetic Diversity.</title>
        <authorList>
            <person name="Kalkreuter E."/>
            <person name="Kautsar S.A."/>
            <person name="Yang D."/>
            <person name="Bader C.D."/>
            <person name="Teijaro C.N."/>
            <person name="Fluegel L."/>
            <person name="Davis C.M."/>
            <person name="Simpson J.R."/>
            <person name="Lauterbach L."/>
            <person name="Steele A.D."/>
            <person name="Gui C."/>
            <person name="Meng S."/>
            <person name="Li G."/>
            <person name="Viehrig K."/>
            <person name="Ye F."/>
            <person name="Su P."/>
            <person name="Kiefer A.F."/>
            <person name="Nichols A."/>
            <person name="Cepeda A.J."/>
            <person name="Yan W."/>
            <person name="Fan B."/>
            <person name="Jiang Y."/>
            <person name="Adhikari A."/>
            <person name="Zheng C.-J."/>
            <person name="Schuster L."/>
            <person name="Cowan T.M."/>
            <person name="Smanski M.J."/>
            <person name="Chevrette M.G."/>
            <person name="De Carvalho L.P.S."/>
            <person name="Shen B."/>
        </authorList>
    </citation>
    <scope>NUCLEOTIDE SEQUENCE [LARGE SCALE GENOMIC DNA]</scope>
    <source>
        <strain evidence="2 3">NPDC050671</strain>
    </source>
</reference>
<dbReference type="InterPro" id="IPR016181">
    <property type="entry name" value="Acyl_CoA_acyltransferase"/>
</dbReference>
<gene>
    <name evidence="2" type="ORF">AB0H72_03970</name>
</gene>